<dbReference type="EMBL" id="JACETU010000009">
    <property type="protein sequence ID" value="KAF7420802.1"/>
    <property type="molecule type" value="Genomic_DNA"/>
</dbReference>
<evidence type="ECO:0000256" key="2">
    <source>
        <dbReference type="SAM" id="SignalP"/>
    </source>
</evidence>
<name>A0A8H6ZNB5_PLEOS</name>
<dbReference type="Pfam" id="PF16862">
    <property type="entry name" value="Glyco_hydro_79C"/>
    <property type="match status" value="1"/>
</dbReference>
<feature type="chain" id="PRO_5034884915" description="Beta-glucuronidase C-terminal domain-containing protein" evidence="2">
    <location>
        <begin position="29"/>
        <end position="666"/>
    </location>
</feature>
<dbReference type="Gene3D" id="2.60.40.1180">
    <property type="entry name" value="Golgi alpha-mannosidase II"/>
    <property type="match status" value="1"/>
</dbReference>
<keyword evidence="5" id="KW-1185">Reference proteome</keyword>
<dbReference type="SUPFAM" id="SSF51445">
    <property type="entry name" value="(Trans)glycosidases"/>
    <property type="match status" value="1"/>
</dbReference>
<evidence type="ECO:0000313" key="5">
    <source>
        <dbReference type="Proteomes" id="UP000623687"/>
    </source>
</evidence>
<keyword evidence="1" id="KW-0812">Transmembrane</keyword>
<keyword evidence="1" id="KW-1133">Transmembrane helix</keyword>
<feature type="signal peptide" evidence="2">
    <location>
        <begin position="1"/>
        <end position="28"/>
    </location>
</feature>
<dbReference type="PANTHER" id="PTHR36183:SF2">
    <property type="entry name" value="BETA-GLUCURONIDASE C-TERMINAL DOMAIN-CONTAINING PROTEIN"/>
    <property type="match status" value="1"/>
</dbReference>
<evidence type="ECO:0000313" key="4">
    <source>
        <dbReference type="EMBL" id="KAF7420802.1"/>
    </source>
</evidence>
<feature type="domain" description="Beta-glucuronidase C-terminal" evidence="3">
    <location>
        <begin position="467"/>
        <end position="577"/>
    </location>
</feature>
<organism evidence="4 5">
    <name type="scientific">Pleurotus ostreatus</name>
    <name type="common">Oyster mushroom</name>
    <name type="synonym">White-rot fungus</name>
    <dbReference type="NCBI Taxonomy" id="5322"/>
    <lineage>
        <taxon>Eukaryota</taxon>
        <taxon>Fungi</taxon>
        <taxon>Dikarya</taxon>
        <taxon>Basidiomycota</taxon>
        <taxon>Agaricomycotina</taxon>
        <taxon>Agaricomycetes</taxon>
        <taxon>Agaricomycetidae</taxon>
        <taxon>Agaricales</taxon>
        <taxon>Pleurotineae</taxon>
        <taxon>Pleurotaceae</taxon>
        <taxon>Pleurotus</taxon>
    </lineage>
</organism>
<keyword evidence="2" id="KW-0732">Signal</keyword>
<dbReference type="AlphaFoldDB" id="A0A8H6ZNB5"/>
<comment type="caution">
    <text evidence="4">The sequence shown here is derived from an EMBL/GenBank/DDBJ whole genome shotgun (WGS) entry which is preliminary data.</text>
</comment>
<dbReference type="PANTHER" id="PTHR36183">
    <property type="entry name" value="BETA-GLUCURONIDASE"/>
    <property type="match status" value="1"/>
</dbReference>
<sequence length="666" mass="71266">MASLSPPILSLKSLFLSLLFTLNHAVFAVTVYGQTPLGMTMTSSLASGPVPTLPAYDKTVLIPPGPPQPPTTAFGLELQPQAASVPGLSITQSGAFLGFSIEMSVVNQVLGKNSSHIAVPLLNLLGNLQHRAGSVRIRCGGNTQELARFTDQLDNGAAIAKEKGNALNPTQTPAVLYTMDLFYIMSNISSLVNVKWYLGIPFNDTNFDLRISEYGQAILGDNLLALQAGNEPDLYARHQKRPETWHVADYMREFGDLVSFINNHPNIPIKNNLIGPSVASADWTPEMVWDAGYIETFKDVLSIIAVEHYPNNNCFAAFGGSGSLKIPQDEFAAYLNHNAGRDLVRPYLNSSAIALAAGKPFMMFETNTASCGGFPGISDTFGATLWALDYGYQMAYANFSGALFHVGGQNVYYNPFTAPPTNQTAFHQWTVGAIFYSVLVMTESFGKSNQSRIIDLNANGDNIFTPAYAIYDQDVLSKVALFNYVDDASGASDYTATISVGGGNTGAPNSSPAEVKVKYLAASSVSTGVNITWANQTFGNAFEVDGHLKGDLEIVTVPCDQASNTCQIRVPAPGFALVFINGNPEVEESDITFSTTAFTKLMNTATVDPAVLETSNGMSGKDRSKMGSTSFGSIDNGASAAIHGYVSVVTAVTSMMAGWILLRHVI</sequence>
<dbReference type="OrthoDB" id="2796951at2759"/>
<proteinExistence type="predicted"/>
<dbReference type="GeneID" id="59381138"/>
<dbReference type="Gene3D" id="3.20.20.80">
    <property type="entry name" value="Glycosidases"/>
    <property type="match status" value="1"/>
</dbReference>
<dbReference type="InterPro" id="IPR052974">
    <property type="entry name" value="GH79_Enzymes"/>
</dbReference>
<dbReference type="InterPro" id="IPR013780">
    <property type="entry name" value="Glyco_hydro_b"/>
</dbReference>
<evidence type="ECO:0000256" key="1">
    <source>
        <dbReference type="SAM" id="Phobius"/>
    </source>
</evidence>
<dbReference type="InterPro" id="IPR031728">
    <property type="entry name" value="GlcAase_C"/>
</dbReference>
<keyword evidence="1" id="KW-0472">Membrane</keyword>
<protein>
    <recommendedName>
        <fullName evidence="3">Beta-glucuronidase C-terminal domain-containing protein</fullName>
    </recommendedName>
</protein>
<evidence type="ECO:0000259" key="3">
    <source>
        <dbReference type="Pfam" id="PF16862"/>
    </source>
</evidence>
<dbReference type="RefSeq" id="XP_036626660.1">
    <property type="nucleotide sequence ID" value="XM_036780805.1"/>
</dbReference>
<dbReference type="InterPro" id="IPR017853">
    <property type="entry name" value="GH"/>
</dbReference>
<feature type="transmembrane region" description="Helical" evidence="1">
    <location>
        <begin position="642"/>
        <end position="662"/>
    </location>
</feature>
<accession>A0A8H6ZNB5</accession>
<gene>
    <name evidence="4" type="ORF">PC9H_011320</name>
</gene>
<dbReference type="Proteomes" id="UP000623687">
    <property type="component" value="Unassembled WGS sequence"/>
</dbReference>
<reference evidence="4" key="1">
    <citation type="submission" date="2019-07" db="EMBL/GenBank/DDBJ databases">
        <authorList>
            <person name="Palmer J.M."/>
        </authorList>
    </citation>
    <scope>NUCLEOTIDE SEQUENCE</scope>
    <source>
        <strain evidence="4">PC9</strain>
    </source>
</reference>
<dbReference type="VEuPathDB" id="FungiDB:PC9H_011320"/>